<reference evidence="1 2" key="1">
    <citation type="journal article" date="2015" name="Nat. Commun.">
        <title>Production of butyrate from lysine and the Amadori product fructoselysine by a human gut commensal.</title>
        <authorList>
            <person name="Bui T.P."/>
            <person name="Ritari J."/>
            <person name="Boeren S."/>
            <person name="de Waard P."/>
            <person name="Plugge C.M."/>
            <person name="de Vos W.M."/>
        </authorList>
    </citation>
    <scope>NUCLEOTIDE SEQUENCE [LARGE SCALE GENOMIC DNA]</scope>
    <source>
        <strain evidence="1 2">AF211</strain>
    </source>
</reference>
<evidence type="ECO:0008006" key="3">
    <source>
        <dbReference type="Google" id="ProtNLM"/>
    </source>
</evidence>
<dbReference type="PATRIC" id="fig|1297617.4.peg.497"/>
<gene>
    <name evidence="1" type="ORF">IB211_00491</name>
</gene>
<dbReference type="STRING" id="1297617.IB211_00491"/>
<name>A0A0S2W0I7_9FIRM</name>
<keyword evidence="2" id="KW-1185">Reference proteome</keyword>
<organism evidence="1 2">
    <name type="scientific">Intestinimonas butyriciproducens</name>
    <dbReference type="NCBI Taxonomy" id="1297617"/>
    <lineage>
        <taxon>Bacteria</taxon>
        <taxon>Bacillati</taxon>
        <taxon>Bacillota</taxon>
        <taxon>Clostridia</taxon>
        <taxon>Eubacteriales</taxon>
        <taxon>Intestinimonas</taxon>
    </lineage>
</organism>
<accession>A0A0S2W0I7</accession>
<evidence type="ECO:0000313" key="2">
    <source>
        <dbReference type="Proteomes" id="UP000064844"/>
    </source>
</evidence>
<dbReference type="InterPro" id="IPR049254">
    <property type="entry name" value="Phage_tail_terminator"/>
</dbReference>
<sequence length="147" mass="16813">MTEYDLMQAAAGKLTALWPDRPVYTGTIPAGADGSFFLESTGSEQTEGLDRFRHRKARFRVRYFLDSGDAGAFAQWAETMFASFRRLEAAEGAHTRTVRLTGRKAQVAEDGKSCQFTFDVDLYYREEPQTTGEVMEYLKQEETWKRQ</sequence>
<dbReference type="EMBL" id="CP011307">
    <property type="protein sequence ID" value="ALP92886.1"/>
    <property type="molecule type" value="Genomic_DNA"/>
</dbReference>
<dbReference type="Pfam" id="PF20765">
    <property type="entry name" value="Phage_tail_terminator_8"/>
    <property type="match status" value="1"/>
</dbReference>
<reference evidence="2" key="2">
    <citation type="submission" date="2015-04" db="EMBL/GenBank/DDBJ databases">
        <title>A butyrogenic pathway from the amino acid lysine in a human gut commensal.</title>
        <authorList>
            <person name="de Vos W.M."/>
            <person name="Bui N.T.P."/>
            <person name="Plugge C.M."/>
            <person name="Ritari J."/>
        </authorList>
    </citation>
    <scope>NUCLEOTIDE SEQUENCE [LARGE SCALE GENOMIC DNA]</scope>
    <source>
        <strain evidence="2">AF211</strain>
    </source>
</reference>
<protein>
    <recommendedName>
        <fullName evidence="3">Tail terminator</fullName>
    </recommendedName>
</protein>
<dbReference type="AlphaFoldDB" id="A0A0S2W0I7"/>
<proteinExistence type="predicted"/>
<dbReference type="RefSeq" id="WP_033118882.1">
    <property type="nucleotide sequence ID" value="NZ_CALICV010000130.1"/>
</dbReference>
<evidence type="ECO:0000313" key="1">
    <source>
        <dbReference type="EMBL" id="ALP92886.1"/>
    </source>
</evidence>
<dbReference type="KEGG" id="ibu:IB211_00491"/>
<dbReference type="eggNOG" id="ENOG502ZP3W">
    <property type="taxonomic scope" value="Bacteria"/>
</dbReference>
<dbReference type="Proteomes" id="UP000064844">
    <property type="component" value="Chromosome"/>
</dbReference>